<reference evidence="2" key="1">
    <citation type="submission" date="2016-03" db="EMBL/GenBank/DDBJ databases">
        <title>Complete mitochondrial genome of Cacospongia mycofijiensis (Dictyoceratida: Demospongiae).</title>
        <authorList>
            <person name="Aoyama H."/>
            <person name="Saitoh S."/>
            <person name="Paku S."/>
            <person name="Shinzato N."/>
        </authorList>
    </citation>
    <scope>NUCLEOTIDE SEQUENCE</scope>
    <source>
        <strain evidence="2">IE_140609_001</strain>
    </source>
</reference>
<accession>A0A1C9ZP85</accession>
<keyword evidence="1" id="KW-0812">Transmembrane</keyword>
<feature type="transmembrane region" description="Helical" evidence="1">
    <location>
        <begin position="13"/>
        <end position="31"/>
    </location>
</feature>
<protein>
    <submittedName>
        <fullName evidence="2">ATP synthase F0 subunit 8</fullName>
    </submittedName>
</protein>
<proteinExistence type="predicted"/>
<keyword evidence="1" id="KW-0472">Membrane</keyword>
<organism evidence="2">
    <name type="scientific">Cacospongia mycofijiensis</name>
    <dbReference type="NCBI Taxonomy" id="1162744"/>
    <lineage>
        <taxon>Eukaryota</taxon>
        <taxon>Metazoa</taxon>
        <taxon>Porifera</taxon>
        <taxon>Demospongiae</taxon>
        <taxon>Keratosa</taxon>
        <taxon>Dictyoceratida</taxon>
        <taxon>Thorectidae</taxon>
        <taxon>Thorectinae</taxon>
        <taxon>Cacospongia</taxon>
    </lineage>
</organism>
<dbReference type="GeneID" id="29061251"/>
<evidence type="ECO:0000313" key="2">
    <source>
        <dbReference type="EMBL" id="BAV58183.1"/>
    </source>
</evidence>
<geneLocation type="mitochondrion" evidence="2"/>
<dbReference type="RefSeq" id="YP_009298771.1">
    <property type="nucleotide sequence ID" value="NC_031192.1"/>
</dbReference>
<keyword evidence="1" id="KW-1133">Transmembrane helix</keyword>
<gene>
    <name evidence="2" type="primary">ATP8</name>
</gene>
<dbReference type="EMBL" id="LC133169">
    <property type="protein sequence ID" value="BAV58183.1"/>
    <property type="molecule type" value="Genomic_DNA"/>
</dbReference>
<evidence type="ECO:0000256" key="1">
    <source>
        <dbReference type="SAM" id="Phobius"/>
    </source>
</evidence>
<keyword evidence="2" id="KW-0496">Mitochondrion</keyword>
<sequence length="71" mass="8338">MPQLDSFYYFEEYLVGGGVVLVMYYLFRYYIIPWEICRSKIVSGLELDTYKSGADYKIIGGVFDEIEENIN</sequence>
<name>A0A1C9ZP85_9METZ</name>
<dbReference type="AlphaFoldDB" id="A0A1C9ZP85"/>